<feature type="domain" description="AB hydrolase-1" evidence="2">
    <location>
        <begin position="119"/>
        <end position="377"/>
    </location>
</feature>
<reference evidence="4" key="1">
    <citation type="submission" date="2024-04" db="EMBL/GenBank/DDBJ databases">
        <authorList>
            <person name="Shaw F."/>
            <person name="Minotto A."/>
        </authorList>
    </citation>
    <scope>NUCLEOTIDE SEQUENCE [LARGE SCALE GENOMIC DNA]</scope>
</reference>
<evidence type="ECO:0000313" key="4">
    <source>
        <dbReference type="Proteomes" id="UP001497453"/>
    </source>
</evidence>
<protein>
    <recommendedName>
        <fullName evidence="2">AB hydrolase-1 domain-containing protein</fullName>
    </recommendedName>
</protein>
<evidence type="ECO:0000256" key="1">
    <source>
        <dbReference type="ARBA" id="ARBA00010884"/>
    </source>
</evidence>
<dbReference type="Pfam" id="PF12697">
    <property type="entry name" value="Abhydrolase_6"/>
    <property type="match status" value="1"/>
</dbReference>
<organism evidence="3 4">
    <name type="scientific">Somion occarium</name>
    <dbReference type="NCBI Taxonomy" id="3059160"/>
    <lineage>
        <taxon>Eukaryota</taxon>
        <taxon>Fungi</taxon>
        <taxon>Dikarya</taxon>
        <taxon>Basidiomycota</taxon>
        <taxon>Agaricomycotina</taxon>
        <taxon>Agaricomycetes</taxon>
        <taxon>Polyporales</taxon>
        <taxon>Cerrenaceae</taxon>
        <taxon>Somion</taxon>
    </lineage>
</organism>
<proteinExistence type="inferred from homology"/>
<name>A0ABP1DDY5_9APHY</name>
<gene>
    <name evidence="3" type="ORF">GFSPODELE1_LOCUS5142</name>
</gene>
<dbReference type="InterPro" id="IPR000073">
    <property type="entry name" value="AB_hydrolase_1"/>
</dbReference>
<evidence type="ECO:0000313" key="3">
    <source>
        <dbReference type="EMBL" id="CAL1704787.1"/>
    </source>
</evidence>
<comment type="similarity">
    <text evidence="1">Belongs to the AB hydrolase superfamily. AB hydrolase 4 family.</text>
</comment>
<evidence type="ECO:0000259" key="2">
    <source>
        <dbReference type="Pfam" id="PF12697"/>
    </source>
</evidence>
<dbReference type="InterPro" id="IPR029058">
    <property type="entry name" value="AB_hydrolase_fold"/>
</dbReference>
<dbReference type="Gene3D" id="3.40.50.1820">
    <property type="entry name" value="alpha/beta hydrolase"/>
    <property type="match status" value="1"/>
</dbReference>
<dbReference type="InterPro" id="IPR050960">
    <property type="entry name" value="AB_hydrolase_4_sf"/>
</dbReference>
<keyword evidence="4" id="KW-1185">Reference proteome</keyword>
<dbReference type="PANTHER" id="PTHR10794">
    <property type="entry name" value="ABHYDROLASE DOMAIN-CONTAINING PROTEIN"/>
    <property type="match status" value="1"/>
</dbReference>
<dbReference type="EMBL" id="OZ037946">
    <property type="protein sequence ID" value="CAL1704787.1"/>
    <property type="molecule type" value="Genomic_DNA"/>
</dbReference>
<accession>A0ABP1DDY5</accession>
<dbReference type="InterPro" id="IPR012020">
    <property type="entry name" value="ABHD4"/>
</dbReference>
<dbReference type="PANTHER" id="PTHR10794:SF63">
    <property type="entry name" value="ALPHA_BETA HYDROLASE 1, ISOFORM A"/>
    <property type="match status" value="1"/>
</dbReference>
<dbReference type="PIRSF" id="PIRSF005211">
    <property type="entry name" value="Ab_hydro_YheT"/>
    <property type="match status" value="1"/>
</dbReference>
<sequence length="453" mass="49574">MGSFFSFLTAAYYVPKLYFASSPAVVAVRKTFNGKQVDRISLRDLVQARCPSLLSPFKPVWWLFSGHLQTLYCVLGDFSKIDKVEYDRTLLRLLDGGTIGLDFTPSMNGRTLPDETPIVVVLHGLTGGSHESYVRAILAPACTPVEKGGLGYRGVVVNFRGCAGVPVTSPQLYSAGFTNDIRTALLYISKRYPKAPLLGVGFSLGANVLTRYLAEEGEQSRLRAGCVLACPWDLLANSELMEGDWFHRTTYSSGMASNLKVLLKRHHDEFAKFPQSELYKAMQVLLTVPRPSLIQFDDTVTCVGGGPSPPFPFASGRDYYVWASSHKLLPQVRVPFLALNASDDPIVKELPTKAGESALSPWVVFCVTEGGGHLGWFEKGSGLFSLNRWMGKPVMEWLRVVGEEVAVEVRGKALHEVNGFVMEEGRDDIGYREIGSGGHVVGVEGEEGLLAGL</sequence>
<dbReference type="Proteomes" id="UP001497453">
    <property type="component" value="Chromosome 3"/>
</dbReference>
<dbReference type="SUPFAM" id="SSF53474">
    <property type="entry name" value="alpha/beta-Hydrolases"/>
    <property type="match status" value="1"/>
</dbReference>